<dbReference type="InterPro" id="IPR017937">
    <property type="entry name" value="Thioredoxin_CS"/>
</dbReference>
<feature type="active site" description="Nucleophile" evidence="7">
    <location>
        <position position="36"/>
    </location>
</feature>
<comment type="caution">
    <text evidence="10">The sequence shown here is derived from an EMBL/GenBank/DDBJ whole genome shotgun (WGS) entry which is preliminary data.</text>
</comment>
<feature type="active site" description="Nucleophile" evidence="7">
    <location>
        <position position="33"/>
    </location>
</feature>
<dbReference type="InterPro" id="IPR013766">
    <property type="entry name" value="Thioredoxin_domain"/>
</dbReference>
<evidence type="ECO:0000256" key="8">
    <source>
        <dbReference type="PIRSR" id="PIRSR000077-4"/>
    </source>
</evidence>
<dbReference type="PROSITE" id="PS51352">
    <property type="entry name" value="THIOREDOXIN_2"/>
    <property type="match status" value="1"/>
</dbReference>
<evidence type="ECO:0000313" key="11">
    <source>
        <dbReference type="Proteomes" id="UP000054997"/>
    </source>
</evidence>
<feature type="disulfide bond" description="Redox-active" evidence="8">
    <location>
        <begin position="33"/>
        <end position="36"/>
    </location>
</feature>
<keyword evidence="4 8" id="KW-1015">Disulfide bond</keyword>
<dbReference type="OrthoDB" id="9790390at2"/>
<keyword evidence="3" id="KW-0249">Electron transport</keyword>
<keyword evidence="5 8" id="KW-0676">Redox-active center</keyword>
<keyword evidence="11" id="KW-1185">Reference proteome</keyword>
<dbReference type="CDD" id="cd02947">
    <property type="entry name" value="TRX_family"/>
    <property type="match status" value="1"/>
</dbReference>
<dbReference type="EMBL" id="LNYK01000016">
    <property type="protein sequence ID" value="KTD21310.1"/>
    <property type="molecule type" value="Genomic_DNA"/>
</dbReference>
<organism evidence="10 11">
    <name type="scientific">Legionella londiniensis</name>
    <dbReference type="NCBI Taxonomy" id="45068"/>
    <lineage>
        <taxon>Bacteria</taxon>
        <taxon>Pseudomonadati</taxon>
        <taxon>Pseudomonadota</taxon>
        <taxon>Gammaproteobacteria</taxon>
        <taxon>Legionellales</taxon>
        <taxon>Legionellaceae</taxon>
        <taxon>Legionella</taxon>
    </lineage>
</organism>
<sequence length="126" mass="14351">MSGSDVQAIGKDQFEVLIAEHEIFFVDFWAEWCAPCKQFAKIYEKIAAQFSDKILFASVNIEKEQELAELFQIRSIPHLMVFKQGIAIYSESGSMPASTLEELVEQSLSVDVSKIRKQLEDEEKNS</sequence>
<evidence type="ECO:0000256" key="2">
    <source>
        <dbReference type="ARBA" id="ARBA00022448"/>
    </source>
</evidence>
<dbReference type="SUPFAM" id="SSF52833">
    <property type="entry name" value="Thioredoxin-like"/>
    <property type="match status" value="1"/>
</dbReference>
<evidence type="ECO:0000256" key="6">
    <source>
        <dbReference type="PIRNR" id="PIRNR000077"/>
    </source>
</evidence>
<dbReference type="PANTHER" id="PTHR45663">
    <property type="entry name" value="GEO12009P1"/>
    <property type="match status" value="1"/>
</dbReference>
<evidence type="ECO:0000313" key="10">
    <source>
        <dbReference type="EMBL" id="KTD21310.1"/>
    </source>
</evidence>
<name>A0A0W0VMN1_9GAMM</name>
<accession>A0A0W0VMN1</accession>
<evidence type="ECO:0000256" key="4">
    <source>
        <dbReference type="ARBA" id="ARBA00023157"/>
    </source>
</evidence>
<dbReference type="RefSeq" id="WP_058529389.1">
    <property type="nucleotide sequence ID" value="NZ_CAAAHZ010000003.1"/>
</dbReference>
<feature type="domain" description="Thioredoxin" evidence="9">
    <location>
        <begin position="1"/>
        <end position="109"/>
    </location>
</feature>
<dbReference type="PRINTS" id="PR00421">
    <property type="entry name" value="THIOREDOXIN"/>
</dbReference>
<feature type="site" description="Contributes to redox potential value" evidence="7">
    <location>
        <position position="35"/>
    </location>
</feature>
<dbReference type="Gene3D" id="3.40.30.10">
    <property type="entry name" value="Glutaredoxin"/>
    <property type="match status" value="1"/>
</dbReference>
<reference evidence="10 11" key="1">
    <citation type="submission" date="2015-11" db="EMBL/GenBank/DDBJ databases">
        <title>Genomic analysis of 38 Legionella species identifies large and diverse effector repertoires.</title>
        <authorList>
            <person name="Burstein D."/>
            <person name="Amaro F."/>
            <person name="Zusman T."/>
            <person name="Lifshitz Z."/>
            <person name="Cohen O."/>
            <person name="Gilbert J.A."/>
            <person name="Pupko T."/>
            <person name="Shuman H.A."/>
            <person name="Segal G."/>
        </authorList>
    </citation>
    <scope>NUCLEOTIDE SEQUENCE [LARGE SCALE GENOMIC DNA]</scope>
    <source>
        <strain evidence="10 11">ATCC 49505</strain>
    </source>
</reference>
<feature type="site" description="Contributes to redox potential value" evidence="7">
    <location>
        <position position="34"/>
    </location>
</feature>
<gene>
    <name evidence="10" type="primary">trxA3</name>
    <name evidence="10" type="ORF">Llon_1408</name>
</gene>
<keyword evidence="2" id="KW-0813">Transport</keyword>
<evidence type="ECO:0000256" key="5">
    <source>
        <dbReference type="ARBA" id="ARBA00023284"/>
    </source>
</evidence>
<dbReference type="PANTHER" id="PTHR45663:SF40">
    <property type="entry name" value="THIOREDOXIN 2"/>
    <property type="match status" value="1"/>
</dbReference>
<dbReference type="PIRSF" id="PIRSF000077">
    <property type="entry name" value="Thioredoxin"/>
    <property type="match status" value="1"/>
</dbReference>
<dbReference type="InterPro" id="IPR005746">
    <property type="entry name" value="Thioredoxin"/>
</dbReference>
<dbReference type="AlphaFoldDB" id="A0A0W0VMN1"/>
<dbReference type="STRING" id="45068.Llon_1408"/>
<comment type="similarity">
    <text evidence="1 6">Belongs to the thioredoxin family.</text>
</comment>
<dbReference type="PATRIC" id="fig|45068.5.peg.1520"/>
<feature type="site" description="Deprotonates C-terminal active site Cys" evidence="7">
    <location>
        <position position="27"/>
    </location>
</feature>
<evidence type="ECO:0000256" key="3">
    <source>
        <dbReference type="ARBA" id="ARBA00022982"/>
    </source>
</evidence>
<protein>
    <recommendedName>
        <fullName evidence="6">Thioredoxin</fullName>
    </recommendedName>
</protein>
<evidence type="ECO:0000256" key="7">
    <source>
        <dbReference type="PIRSR" id="PIRSR000077-1"/>
    </source>
</evidence>
<evidence type="ECO:0000259" key="9">
    <source>
        <dbReference type="PROSITE" id="PS51352"/>
    </source>
</evidence>
<dbReference type="GO" id="GO:0015035">
    <property type="term" value="F:protein-disulfide reductase activity"/>
    <property type="evidence" value="ECO:0007669"/>
    <property type="project" value="InterPro"/>
</dbReference>
<dbReference type="InterPro" id="IPR036249">
    <property type="entry name" value="Thioredoxin-like_sf"/>
</dbReference>
<dbReference type="Pfam" id="PF00085">
    <property type="entry name" value="Thioredoxin"/>
    <property type="match status" value="1"/>
</dbReference>
<evidence type="ECO:0000256" key="1">
    <source>
        <dbReference type="ARBA" id="ARBA00008987"/>
    </source>
</evidence>
<proteinExistence type="inferred from homology"/>
<dbReference type="Proteomes" id="UP000054997">
    <property type="component" value="Unassembled WGS sequence"/>
</dbReference>
<dbReference type="GO" id="GO:0005829">
    <property type="term" value="C:cytosol"/>
    <property type="evidence" value="ECO:0007669"/>
    <property type="project" value="TreeGrafter"/>
</dbReference>
<dbReference type="PROSITE" id="PS00194">
    <property type="entry name" value="THIOREDOXIN_1"/>
    <property type="match status" value="1"/>
</dbReference>